<dbReference type="InterPro" id="IPR006140">
    <property type="entry name" value="D-isomer_DH_NAD-bd"/>
</dbReference>
<gene>
    <name evidence="4" type="ORF">CORC01_07169</name>
</gene>
<accession>A0A1G4B843</accession>
<dbReference type="PANTHER" id="PTHR10996:SF178">
    <property type="entry name" value="2-HYDROXYACID DEHYDROGENASE YGL185C-RELATED"/>
    <property type="match status" value="1"/>
</dbReference>
<evidence type="ECO:0000313" key="5">
    <source>
        <dbReference type="Proteomes" id="UP000176998"/>
    </source>
</evidence>
<evidence type="ECO:0000256" key="1">
    <source>
        <dbReference type="ARBA" id="ARBA00023002"/>
    </source>
</evidence>
<dbReference type="InterPro" id="IPR036291">
    <property type="entry name" value="NAD(P)-bd_dom_sf"/>
</dbReference>
<proteinExistence type="predicted"/>
<dbReference type="OrthoDB" id="9991913at2759"/>
<evidence type="ECO:0000256" key="2">
    <source>
        <dbReference type="ARBA" id="ARBA00023027"/>
    </source>
</evidence>
<dbReference type="GO" id="GO:0030267">
    <property type="term" value="F:glyoxylate reductase (NADPH) activity"/>
    <property type="evidence" value="ECO:0007669"/>
    <property type="project" value="TreeGrafter"/>
</dbReference>
<dbReference type="InterPro" id="IPR050223">
    <property type="entry name" value="D-isomer_2-hydroxyacid_DH"/>
</dbReference>
<sequence length="127" mass="13894">MEFFHTGGGNEATAVAAVYLIISVFRQLDNYERMFLHNEIISDLIHSTQNAVDSFSKKIGIVGMGSIGQTVARQAAALGMEIHCIDRPNLRKTLEALRSRCIDEKALCDAIESGAVAADGLDVYYNE</sequence>
<dbReference type="RefSeq" id="XP_022474707.1">
    <property type="nucleotide sequence ID" value="XM_022618807.1"/>
</dbReference>
<evidence type="ECO:0000259" key="3">
    <source>
        <dbReference type="Pfam" id="PF02826"/>
    </source>
</evidence>
<dbReference type="EMBL" id="MJBS01000056">
    <property type="protein sequence ID" value="OHE97554.1"/>
    <property type="molecule type" value="Genomic_DNA"/>
</dbReference>
<keyword evidence="2" id="KW-0520">NAD</keyword>
<dbReference type="GO" id="GO:0051287">
    <property type="term" value="F:NAD binding"/>
    <property type="evidence" value="ECO:0007669"/>
    <property type="project" value="InterPro"/>
</dbReference>
<dbReference type="PANTHER" id="PTHR10996">
    <property type="entry name" value="2-HYDROXYACID DEHYDROGENASE-RELATED"/>
    <property type="match status" value="1"/>
</dbReference>
<name>A0A1G4B843_9PEZI</name>
<keyword evidence="1" id="KW-0560">Oxidoreductase</keyword>
<feature type="domain" description="D-isomer specific 2-hydroxyacid dehydrogenase NAD-binding" evidence="3">
    <location>
        <begin position="19"/>
        <end position="92"/>
    </location>
</feature>
<comment type="caution">
    <text evidence="4">The sequence shown here is derived from an EMBL/GenBank/DDBJ whole genome shotgun (WGS) entry which is preliminary data.</text>
</comment>
<reference evidence="4 5" key="1">
    <citation type="submission" date="2016-09" db="EMBL/GenBank/DDBJ databases">
        <authorList>
            <person name="Capua I."/>
            <person name="De Benedictis P."/>
            <person name="Joannis T."/>
            <person name="Lombin L.H."/>
            <person name="Cattoli G."/>
        </authorList>
    </citation>
    <scope>NUCLEOTIDE SEQUENCE [LARGE SCALE GENOMIC DNA]</scope>
    <source>
        <strain evidence="4 5">IMI 309357</strain>
    </source>
</reference>
<dbReference type="AlphaFoldDB" id="A0A1G4B843"/>
<dbReference type="Pfam" id="PF02826">
    <property type="entry name" value="2-Hacid_dh_C"/>
    <property type="match status" value="1"/>
</dbReference>
<keyword evidence="5" id="KW-1185">Reference proteome</keyword>
<dbReference type="GO" id="GO:0005829">
    <property type="term" value="C:cytosol"/>
    <property type="evidence" value="ECO:0007669"/>
    <property type="project" value="TreeGrafter"/>
</dbReference>
<dbReference type="SUPFAM" id="SSF51735">
    <property type="entry name" value="NAD(P)-binding Rossmann-fold domains"/>
    <property type="match status" value="1"/>
</dbReference>
<dbReference type="GeneID" id="34560317"/>
<protein>
    <submittedName>
        <fullName evidence="4">D-mandelate dehydrogenase</fullName>
    </submittedName>
</protein>
<dbReference type="Gene3D" id="3.40.50.720">
    <property type="entry name" value="NAD(P)-binding Rossmann-like Domain"/>
    <property type="match status" value="2"/>
</dbReference>
<evidence type="ECO:0000313" key="4">
    <source>
        <dbReference type="EMBL" id="OHE97554.1"/>
    </source>
</evidence>
<dbReference type="STRING" id="1209926.A0A1G4B843"/>
<dbReference type="Proteomes" id="UP000176998">
    <property type="component" value="Unassembled WGS sequence"/>
</dbReference>
<organism evidence="4 5">
    <name type="scientific">Colletotrichum orchidophilum</name>
    <dbReference type="NCBI Taxonomy" id="1209926"/>
    <lineage>
        <taxon>Eukaryota</taxon>
        <taxon>Fungi</taxon>
        <taxon>Dikarya</taxon>
        <taxon>Ascomycota</taxon>
        <taxon>Pezizomycotina</taxon>
        <taxon>Sordariomycetes</taxon>
        <taxon>Hypocreomycetidae</taxon>
        <taxon>Glomerellales</taxon>
        <taxon>Glomerellaceae</taxon>
        <taxon>Colletotrichum</taxon>
    </lineage>
</organism>
<dbReference type="GO" id="GO:0016618">
    <property type="term" value="F:hydroxypyruvate reductase [NAD(P)H] activity"/>
    <property type="evidence" value="ECO:0007669"/>
    <property type="project" value="TreeGrafter"/>
</dbReference>